<dbReference type="Pfam" id="PF00440">
    <property type="entry name" value="TetR_N"/>
    <property type="match status" value="1"/>
</dbReference>
<dbReference type="OrthoDB" id="9809994at2"/>
<gene>
    <name evidence="4" type="ORF">FD14_GL002806</name>
</gene>
<accession>A0A0R2EI91</accession>
<reference evidence="4 5" key="1">
    <citation type="journal article" date="2015" name="Genome Announc.">
        <title>Expanding the biotechnology potential of lactobacilli through comparative genomics of 213 strains and associated genera.</title>
        <authorList>
            <person name="Sun Z."/>
            <person name="Harris H.M."/>
            <person name="McCann A."/>
            <person name="Guo C."/>
            <person name="Argimon S."/>
            <person name="Zhang W."/>
            <person name="Yang X."/>
            <person name="Jeffery I.B."/>
            <person name="Cooney J.C."/>
            <person name="Kagawa T.F."/>
            <person name="Liu W."/>
            <person name="Song Y."/>
            <person name="Salvetti E."/>
            <person name="Wrobel A."/>
            <person name="Rasinkangas P."/>
            <person name="Parkhill J."/>
            <person name="Rea M.C."/>
            <person name="O'Sullivan O."/>
            <person name="Ritari J."/>
            <person name="Douillard F.P."/>
            <person name="Paul Ross R."/>
            <person name="Yang R."/>
            <person name="Briner A.E."/>
            <person name="Felis G.E."/>
            <person name="de Vos W.M."/>
            <person name="Barrangou R."/>
            <person name="Klaenhammer T.R."/>
            <person name="Caufield P.W."/>
            <person name="Cui Y."/>
            <person name="Zhang H."/>
            <person name="O'Toole P.W."/>
        </authorList>
    </citation>
    <scope>NUCLEOTIDE SEQUENCE [LARGE SCALE GENOMIC DNA]</scope>
    <source>
        <strain evidence="4 5">DSM 23365</strain>
    </source>
</reference>
<proteinExistence type="predicted"/>
<dbReference type="SUPFAM" id="SSF46689">
    <property type="entry name" value="Homeodomain-like"/>
    <property type="match status" value="1"/>
</dbReference>
<sequence>MKLKSEALRQSILTTTTQLLISQGIEGTSTVKVAKKLNISQSNIYSYFKNKQMLLLAVFKHHQAKLIAALQPLLELQLQPVQQIDALINGLIEFGSQQPQSIQLILLFRQQPQIRPTLPTIQDDPFFVALFTKIEHFQQLNVIKNYNAQFLAEGVFSIVVNYLLFQTTGELIDQPLSQQDAVTLIHGFLLTGNE</sequence>
<dbReference type="PROSITE" id="PS50977">
    <property type="entry name" value="HTH_TETR_2"/>
    <property type="match status" value="1"/>
</dbReference>
<dbReference type="STRING" id="1423804.FD14_GL002806"/>
<evidence type="ECO:0000259" key="3">
    <source>
        <dbReference type="PROSITE" id="PS50977"/>
    </source>
</evidence>
<dbReference type="GO" id="GO:0003677">
    <property type="term" value="F:DNA binding"/>
    <property type="evidence" value="ECO:0007669"/>
    <property type="project" value="UniProtKB-UniRule"/>
</dbReference>
<dbReference type="PANTHER" id="PTHR43479:SF11">
    <property type="entry name" value="ACREF_ENVCD OPERON REPRESSOR-RELATED"/>
    <property type="match status" value="1"/>
</dbReference>
<dbReference type="PATRIC" id="fig|1423804.4.peg.3021"/>
<evidence type="ECO:0000256" key="2">
    <source>
        <dbReference type="PROSITE-ProRule" id="PRU00335"/>
    </source>
</evidence>
<dbReference type="PRINTS" id="PR00455">
    <property type="entry name" value="HTHTETR"/>
</dbReference>
<keyword evidence="1 2" id="KW-0238">DNA-binding</keyword>
<dbReference type="AlphaFoldDB" id="A0A0R2EI91"/>
<dbReference type="InterPro" id="IPR001647">
    <property type="entry name" value="HTH_TetR"/>
</dbReference>
<dbReference type="Proteomes" id="UP000051442">
    <property type="component" value="Unassembled WGS sequence"/>
</dbReference>
<comment type="caution">
    <text evidence="4">The sequence shown here is derived from an EMBL/GenBank/DDBJ whole genome shotgun (WGS) entry which is preliminary data.</text>
</comment>
<protein>
    <recommendedName>
        <fullName evidence="3">HTH tetR-type domain-containing protein</fullName>
    </recommendedName>
</protein>
<evidence type="ECO:0000256" key="1">
    <source>
        <dbReference type="ARBA" id="ARBA00023125"/>
    </source>
</evidence>
<keyword evidence="5" id="KW-1185">Reference proteome</keyword>
<dbReference type="Gene3D" id="1.10.357.10">
    <property type="entry name" value="Tetracycline Repressor, domain 2"/>
    <property type="match status" value="1"/>
</dbReference>
<dbReference type="InterPro" id="IPR050624">
    <property type="entry name" value="HTH-type_Tx_Regulator"/>
</dbReference>
<evidence type="ECO:0000313" key="5">
    <source>
        <dbReference type="Proteomes" id="UP000051442"/>
    </source>
</evidence>
<feature type="domain" description="HTH tetR-type" evidence="3">
    <location>
        <begin position="6"/>
        <end position="66"/>
    </location>
</feature>
<dbReference type="PANTHER" id="PTHR43479">
    <property type="entry name" value="ACREF/ENVCD OPERON REPRESSOR-RELATED"/>
    <property type="match status" value="1"/>
</dbReference>
<evidence type="ECO:0000313" key="4">
    <source>
        <dbReference type="EMBL" id="KRN15998.1"/>
    </source>
</evidence>
<dbReference type="EMBL" id="AYZM01000177">
    <property type="protein sequence ID" value="KRN15998.1"/>
    <property type="molecule type" value="Genomic_DNA"/>
</dbReference>
<dbReference type="RefSeq" id="WP_054733812.1">
    <property type="nucleotide sequence ID" value="NZ_AYZM01000177.1"/>
</dbReference>
<dbReference type="InterPro" id="IPR009057">
    <property type="entry name" value="Homeodomain-like_sf"/>
</dbReference>
<feature type="DNA-binding region" description="H-T-H motif" evidence="2">
    <location>
        <begin position="29"/>
        <end position="48"/>
    </location>
</feature>
<organism evidence="4 5">
    <name type="scientific">Secundilactobacillus similis DSM 23365 = JCM 2765</name>
    <dbReference type="NCBI Taxonomy" id="1423804"/>
    <lineage>
        <taxon>Bacteria</taxon>
        <taxon>Bacillati</taxon>
        <taxon>Bacillota</taxon>
        <taxon>Bacilli</taxon>
        <taxon>Lactobacillales</taxon>
        <taxon>Lactobacillaceae</taxon>
        <taxon>Secundilactobacillus</taxon>
    </lineage>
</organism>
<name>A0A0R2EI91_9LACO</name>